<organism evidence="1 2">
    <name type="scientific">Enterococcus dongliensis</name>
    <dbReference type="NCBI Taxonomy" id="2559925"/>
    <lineage>
        <taxon>Bacteria</taxon>
        <taxon>Bacillati</taxon>
        <taxon>Bacillota</taxon>
        <taxon>Bacilli</taxon>
        <taxon>Lactobacillales</taxon>
        <taxon>Enterococcaceae</taxon>
        <taxon>Enterococcus</taxon>
    </lineage>
</organism>
<gene>
    <name evidence="1" type="ORF">P7D39_11625</name>
</gene>
<comment type="caution">
    <text evidence="1">The sequence shown here is derived from an EMBL/GenBank/DDBJ whole genome shotgun (WGS) entry which is preliminary data.</text>
</comment>
<sequence>MGRKRKNRYRLTIGGAKLELSLLKEFCDTATEATIAREILLHFRFWNVLESFDDGKIDYTLKQLR</sequence>
<dbReference type="RefSeq" id="WP_311924902.1">
    <property type="nucleotide sequence ID" value="NZ_JARPYR010000028.1"/>
</dbReference>
<keyword evidence="2" id="KW-1185">Reference proteome</keyword>
<evidence type="ECO:0000313" key="2">
    <source>
        <dbReference type="Proteomes" id="UP001256547"/>
    </source>
</evidence>
<accession>A0ABU3ETI8</accession>
<reference evidence="1 2" key="1">
    <citation type="submission" date="2023-03" db="EMBL/GenBank/DDBJ databases">
        <authorList>
            <person name="Shen W."/>
            <person name="Cai J."/>
        </authorList>
    </citation>
    <scope>NUCLEOTIDE SEQUENCE [LARGE SCALE GENOMIC DNA]</scope>
    <source>
        <strain evidence="1 2">P72-2</strain>
    </source>
</reference>
<proteinExistence type="predicted"/>
<evidence type="ECO:0008006" key="3">
    <source>
        <dbReference type="Google" id="ProtNLM"/>
    </source>
</evidence>
<name>A0ABU3ETI8_9ENTE</name>
<evidence type="ECO:0000313" key="1">
    <source>
        <dbReference type="EMBL" id="MDT2597648.1"/>
    </source>
</evidence>
<dbReference type="Proteomes" id="UP001256547">
    <property type="component" value="Unassembled WGS sequence"/>
</dbReference>
<protein>
    <recommendedName>
        <fullName evidence="3">Transcriptional regulator</fullName>
    </recommendedName>
</protein>
<dbReference type="EMBL" id="JARPYR010000028">
    <property type="protein sequence ID" value="MDT2597648.1"/>
    <property type="molecule type" value="Genomic_DNA"/>
</dbReference>